<name>A0A067JEL1_JATCU</name>
<dbReference type="AlphaFoldDB" id="A0A067JEL1"/>
<dbReference type="PROSITE" id="PS50966">
    <property type="entry name" value="ZF_SWIM"/>
    <property type="match status" value="1"/>
</dbReference>
<keyword evidence="6" id="KW-0539">Nucleus</keyword>
<evidence type="ECO:0000256" key="1">
    <source>
        <dbReference type="ARBA" id="ARBA00005889"/>
    </source>
</evidence>
<dbReference type="InterPro" id="IPR007527">
    <property type="entry name" value="Znf_SWIM"/>
</dbReference>
<comment type="subcellular location">
    <subcellularLocation>
        <location evidence="6">Nucleus</location>
    </subcellularLocation>
</comment>
<evidence type="ECO:0000256" key="6">
    <source>
        <dbReference type="RuleBase" id="RU367018"/>
    </source>
</evidence>
<dbReference type="InterPro" id="IPR018289">
    <property type="entry name" value="MULE_transposase_dom"/>
</dbReference>
<dbReference type="PANTHER" id="PTHR31669">
    <property type="entry name" value="PROTEIN FAR1-RELATED SEQUENCE 10-RELATED"/>
    <property type="match status" value="1"/>
</dbReference>
<dbReference type="Pfam" id="PF10551">
    <property type="entry name" value="MULE"/>
    <property type="match status" value="1"/>
</dbReference>
<evidence type="ECO:0000313" key="9">
    <source>
        <dbReference type="EMBL" id="KDP22316.1"/>
    </source>
</evidence>
<dbReference type="PANTHER" id="PTHR31669:SF279">
    <property type="entry name" value="PROTEIN FAR1-RELATED SEQUENCE"/>
    <property type="match status" value="1"/>
</dbReference>
<dbReference type="InterPro" id="IPR006564">
    <property type="entry name" value="Znf_PMZ"/>
</dbReference>
<keyword evidence="4 6" id="KW-0862">Zinc</keyword>
<feature type="region of interest" description="Disordered" evidence="7">
    <location>
        <begin position="802"/>
        <end position="825"/>
    </location>
</feature>
<evidence type="ECO:0000259" key="8">
    <source>
        <dbReference type="PROSITE" id="PS50966"/>
    </source>
</evidence>
<keyword evidence="3 5" id="KW-0863">Zinc-finger</keyword>
<reference evidence="9 10" key="1">
    <citation type="journal article" date="2014" name="PLoS ONE">
        <title>Global Analysis of Gene Expression Profiles in Physic Nut (Jatropha curcas L.) Seedlings Exposed to Salt Stress.</title>
        <authorList>
            <person name="Zhang L."/>
            <person name="Zhang C."/>
            <person name="Wu P."/>
            <person name="Chen Y."/>
            <person name="Li M."/>
            <person name="Jiang H."/>
            <person name="Wu G."/>
        </authorList>
    </citation>
    <scope>NUCLEOTIDE SEQUENCE [LARGE SCALE GENOMIC DNA]</scope>
    <source>
        <strain evidence="10">cv. GZQX0401</strain>
        <tissue evidence="9">Young leaves</tissue>
    </source>
</reference>
<evidence type="ECO:0000256" key="5">
    <source>
        <dbReference type="PROSITE-ProRule" id="PRU00325"/>
    </source>
</evidence>
<dbReference type="Pfam" id="PF03101">
    <property type="entry name" value="FAR1"/>
    <property type="match status" value="1"/>
</dbReference>
<dbReference type="InterPro" id="IPR031052">
    <property type="entry name" value="FHY3/FAR1"/>
</dbReference>
<keyword evidence="10" id="KW-1185">Reference proteome</keyword>
<evidence type="ECO:0000313" key="10">
    <source>
        <dbReference type="Proteomes" id="UP000027138"/>
    </source>
</evidence>
<protein>
    <recommendedName>
        <fullName evidence="6">Protein FAR1-RELATED SEQUENCE</fullName>
    </recommendedName>
</protein>
<evidence type="ECO:0000256" key="7">
    <source>
        <dbReference type="SAM" id="MobiDB-lite"/>
    </source>
</evidence>
<evidence type="ECO:0000256" key="3">
    <source>
        <dbReference type="ARBA" id="ARBA00022771"/>
    </source>
</evidence>
<dbReference type="SMART" id="SM00575">
    <property type="entry name" value="ZnF_PMZ"/>
    <property type="match status" value="1"/>
</dbReference>
<dbReference type="OrthoDB" id="814646at2759"/>
<sequence length="860" mass="99059">MSRDEGDLGSPRDEDMDIGIQTSDKLDLNLDQDCQSPNVAQVSGNQYSLCSKDDSVTGGILKIGTEFESDEHAYTFYNKYARLVGFSVRKDWVNRSKVHGLVVSRKFTCSKEGYRRKDKRDANVKKHRKETRTGCLAHMIITRQPDGKYQVTHFEAKHNHDVKPNNAQTFQLQEELCVSQASKDDFSSNLGMGSNSTLELMNKRIEVGESLDYLAMNFKNYLQSERTRDMKKGDAGRLLHYFQRQHFENPAFFHAIQVDIDDKISNIFWADDKMVADYEHFGDVVCLDTTYRISKDIQPFVQFVGLNHHNLAITFAAALLFDDTVESLKWLFTTFIEAMSGKKPKVILIDQDAGIVEAINSVLPETSHHICVWQMYQNALKHLNHALKDIESFSSDFRSCIYDHNDEEDFIHAWEALLEKYDLQQNEWLRWMFREKEKWAVVYGRNTFFVDAKGSHVVEDLYNNFRGHLNSDQDALQFFKVFERMVDEQRFKEIQANDEMIRCMPRLIGNVVLLKHASDIYTPKAFEIFQREYEKSLNFVVSQYSESEIFLEYKVNTFGRSREYTVTFNPSDDTVICSCMKFENVGILCGHALKVLDNRNIKVVPSQYILKRWTKDARTGRVGETKEFIAQENSKLVAASRYKELCHRILAISARAIESEDAFQFASRQLDDVIEGVEKILAFKTEGVQGMSSSSTAANVSESENPEIFLDERTMEDQDKDNRVARISEKENAAPDRQQQKNIIEKCSRKKGLTSAPPPPYTINFVSSPPQPCVSTEAQTHNSVLQGLYQEVQSMYQQQNSVMNHQDNPNPYQQSNFYSDQHDSPRQTPLLQVHLSYTFIAMEEHLLHSTTTSPIRTTNS</sequence>
<dbReference type="GO" id="GO:0006355">
    <property type="term" value="P:regulation of DNA-templated transcription"/>
    <property type="evidence" value="ECO:0007669"/>
    <property type="project" value="UniProtKB-UniRule"/>
</dbReference>
<feature type="domain" description="SWIM-type" evidence="8">
    <location>
        <begin position="564"/>
        <end position="600"/>
    </location>
</feature>
<proteinExistence type="inferred from homology"/>
<dbReference type="InterPro" id="IPR004330">
    <property type="entry name" value="FAR1_DNA_bnd_dom"/>
</dbReference>
<evidence type="ECO:0000256" key="2">
    <source>
        <dbReference type="ARBA" id="ARBA00022723"/>
    </source>
</evidence>
<comment type="similarity">
    <text evidence="1 6">Belongs to the FHY3/FAR1 family.</text>
</comment>
<organism evidence="9 10">
    <name type="scientific">Jatropha curcas</name>
    <name type="common">Barbados nut</name>
    <dbReference type="NCBI Taxonomy" id="180498"/>
    <lineage>
        <taxon>Eukaryota</taxon>
        <taxon>Viridiplantae</taxon>
        <taxon>Streptophyta</taxon>
        <taxon>Embryophyta</taxon>
        <taxon>Tracheophyta</taxon>
        <taxon>Spermatophyta</taxon>
        <taxon>Magnoliopsida</taxon>
        <taxon>eudicotyledons</taxon>
        <taxon>Gunneridae</taxon>
        <taxon>Pentapetalae</taxon>
        <taxon>rosids</taxon>
        <taxon>fabids</taxon>
        <taxon>Malpighiales</taxon>
        <taxon>Euphorbiaceae</taxon>
        <taxon>Crotonoideae</taxon>
        <taxon>Jatropheae</taxon>
        <taxon>Jatropha</taxon>
    </lineage>
</organism>
<dbReference type="GO" id="GO:0008270">
    <property type="term" value="F:zinc ion binding"/>
    <property type="evidence" value="ECO:0007669"/>
    <property type="project" value="UniProtKB-UniRule"/>
</dbReference>
<comment type="function">
    <text evidence="6">Putative transcription activator involved in regulating light control of development.</text>
</comment>
<feature type="compositionally biased region" description="Polar residues" evidence="7">
    <location>
        <begin position="802"/>
        <end position="819"/>
    </location>
</feature>
<evidence type="ECO:0000256" key="4">
    <source>
        <dbReference type="ARBA" id="ARBA00022833"/>
    </source>
</evidence>
<dbReference type="GO" id="GO:0005634">
    <property type="term" value="C:nucleus"/>
    <property type="evidence" value="ECO:0007669"/>
    <property type="project" value="UniProtKB-SubCell"/>
</dbReference>
<keyword evidence="2 6" id="KW-0479">Metal-binding</keyword>
<gene>
    <name evidence="9" type="ORF">JCGZ_26147</name>
</gene>
<dbReference type="EMBL" id="KK915447">
    <property type="protein sequence ID" value="KDP22316.1"/>
    <property type="molecule type" value="Genomic_DNA"/>
</dbReference>
<accession>A0A067JEL1</accession>
<dbReference type="STRING" id="180498.A0A067JEL1"/>
<dbReference type="Proteomes" id="UP000027138">
    <property type="component" value="Unassembled WGS sequence"/>
</dbReference>
<feature type="region of interest" description="Disordered" evidence="7">
    <location>
        <begin position="727"/>
        <end position="758"/>
    </location>
</feature>